<sequence>MSKVGFFQSVRLKLIIVYILLILLGLQVIGAYFVDRLKDQLENNFTESVEGRLDALAFNIQQAFEEEREEGDPSLQSDVQGILNSFNEGYVRNEIRELQVIEEGSNVVIAAYASGGASPQSNVGKKTTNPDVLSAFLLQEQSSPETRLDAETGQRLWVGTRTIENNLDETVAAIYFEADMSSVYEQLQDINRIFANGTALSIFITAILGIIVAGTITKPLIEMRRQAQIMATGDFSQKVNVHGNDEIGQLGHTFNDLNDKLKISQATTEGERRKLSSVLSNMSDGVIATDRLGAITLMNVPASHLIDQRFEEVQGKSLIEILGLEDQVANLKEMEDLDSVIVDMSSSDQHLLLKANFSVVQDENYEMNGFITVISDVTEQQRADQERREFVSNVSHELRTPLTTMRSYLEALNEGAWRDEEIAPRFLDVTQNETDRMIRLVNDLLQLTKMDHKESNFYKEKVEFVSYLEQIIERFEMNKVEGITFTKQLPNESIYVWLDKDKLTQVLDNVISNAIKYSPEGGAVHFHVKRMRHKLQVSIKDEGLGMPSHTVEKIFDRFYRVDKARTREMGGTGLGLAIAREIIDAHHGEIWAESQEGKGTTVFFTLPLMNQKRRGSR</sequence>
<keyword evidence="10" id="KW-0067">ATP-binding</keyword>
<comment type="catalytic activity">
    <reaction evidence="1">
        <text>ATP + protein L-histidine = ADP + protein N-phospho-L-histidine.</text>
        <dbReference type="EC" id="2.7.13.3"/>
    </reaction>
</comment>
<dbReference type="InterPro" id="IPR049814">
    <property type="entry name" value="Resp_reg_WalK"/>
</dbReference>
<name>A0A1G8USX8_9BACI</name>
<feature type="domain" description="Histidine kinase" evidence="15">
    <location>
        <begin position="393"/>
        <end position="610"/>
    </location>
</feature>
<keyword evidence="9 19" id="KW-0418">Kinase</keyword>
<dbReference type="Gene3D" id="1.10.287.130">
    <property type="match status" value="1"/>
</dbReference>
<evidence type="ECO:0000256" key="2">
    <source>
        <dbReference type="ARBA" id="ARBA00004651"/>
    </source>
</evidence>
<dbReference type="GO" id="GO:0005524">
    <property type="term" value="F:ATP binding"/>
    <property type="evidence" value="ECO:0007669"/>
    <property type="project" value="UniProtKB-KW"/>
</dbReference>
<evidence type="ECO:0000259" key="15">
    <source>
        <dbReference type="PROSITE" id="PS50109"/>
    </source>
</evidence>
<dbReference type="CDD" id="cd00075">
    <property type="entry name" value="HATPase"/>
    <property type="match status" value="1"/>
</dbReference>
<evidence type="ECO:0000256" key="13">
    <source>
        <dbReference type="ARBA" id="ARBA00023136"/>
    </source>
</evidence>
<keyword evidence="13 14" id="KW-0472">Membrane</keyword>
<reference evidence="20" key="1">
    <citation type="submission" date="2016-10" db="EMBL/GenBank/DDBJ databases">
        <authorList>
            <person name="Varghese N."/>
            <person name="Submissions S."/>
        </authorList>
    </citation>
    <scope>NUCLEOTIDE SEQUENCE [LARGE SCALE GENOMIC DNA]</scope>
    <source>
        <strain evidence="20">DSM 4771</strain>
    </source>
</reference>
<evidence type="ECO:0000256" key="1">
    <source>
        <dbReference type="ARBA" id="ARBA00000085"/>
    </source>
</evidence>
<dbReference type="InterPro" id="IPR035965">
    <property type="entry name" value="PAS-like_dom_sf"/>
</dbReference>
<dbReference type="PANTHER" id="PTHR45453:SF1">
    <property type="entry name" value="PHOSPHATE REGULON SENSOR PROTEIN PHOR"/>
    <property type="match status" value="1"/>
</dbReference>
<feature type="domain" description="HAMP" evidence="18">
    <location>
        <begin position="214"/>
        <end position="266"/>
    </location>
</feature>
<dbReference type="RefSeq" id="WP_093194084.1">
    <property type="nucleotide sequence ID" value="NZ_FNEV01000007.1"/>
</dbReference>
<evidence type="ECO:0000256" key="5">
    <source>
        <dbReference type="ARBA" id="ARBA00022553"/>
    </source>
</evidence>
<evidence type="ECO:0000256" key="11">
    <source>
        <dbReference type="ARBA" id="ARBA00022989"/>
    </source>
</evidence>
<dbReference type="SUPFAM" id="SSF55874">
    <property type="entry name" value="ATPase domain of HSP90 chaperone/DNA topoisomerase II/histidine kinase"/>
    <property type="match status" value="1"/>
</dbReference>
<dbReference type="CDD" id="cd00082">
    <property type="entry name" value="HisKA"/>
    <property type="match status" value="1"/>
</dbReference>
<keyword evidence="12" id="KW-0902">Two-component regulatory system</keyword>
<protein>
    <recommendedName>
        <fullName evidence="3">histidine kinase</fullName>
        <ecNumber evidence="3">2.7.13.3</ecNumber>
    </recommendedName>
</protein>
<dbReference type="SMART" id="SM00304">
    <property type="entry name" value="HAMP"/>
    <property type="match status" value="1"/>
</dbReference>
<keyword evidence="4" id="KW-1003">Cell membrane</keyword>
<dbReference type="GO" id="GO:0016036">
    <property type="term" value="P:cellular response to phosphate starvation"/>
    <property type="evidence" value="ECO:0007669"/>
    <property type="project" value="TreeGrafter"/>
</dbReference>
<dbReference type="InterPro" id="IPR003594">
    <property type="entry name" value="HATPase_dom"/>
</dbReference>
<evidence type="ECO:0000259" key="16">
    <source>
        <dbReference type="PROSITE" id="PS50112"/>
    </source>
</evidence>
<dbReference type="PROSITE" id="PS50885">
    <property type="entry name" value="HAMP"/>
    <property type="match status" value="1"/>
</dbReference>
<dbReference type="InterPro" id="IPR000700">
    <property type="entry name" value="PAS-assoc_C"/>
</dbReference>
<dbReference type="FunFam" id="3.30.565.10:FF:000006">
    <property type="entry name" value="Sensor histidine kinase WalK"/>
    <property type="match status" value="1"/>
</dbReference>
<proteinExistence type="predicted"/>
<keyword evidence="11 14" id="KW-1133">Transmembrane helix</keyword>
<evidence type="ECO:0000256" key="7">
    <source>
        <dbReference type="ARBA" id="ARBA00022692"/>
    </source>
</evidence>
<dbReference type="OrthoDB" id="9813151at2"/>
<evidence type="ECO:0000256" key="9">
    <source>
        <dbReference type="ARBA" id="ARBA00022777"/>
    </source>
</evidence>
<dbReference type="PRINTS" id="PR00344">
    <property type="entry name" value="BCTRLSENSOR"/>
</dbReference>
<keyword evidence="8" id="KW-0547">Nucleotide-binding</keyword>
<dbReference type="STRING" id="86666.SAMN04490247_2379"/>
<feature type="transmembrane region" description="Helical" evidence="14">
    <location>
        <begin position="12"/>
        <end position="34"/>
    </location>
</feature>
<evidence type="ECO:0000256" key="8">
    <source>
        <dbReference type="ARBA" id="ARBA00022741"/>
    </source>
</evidence>
<dbReference type="FunFam" id="1.10.287.130:FF:000001">
    <property type="entry name" value="Two-component sensor histidine kinase"/>
    <property type="match status" value="1"/>
</dbReference>
<dbReference type="InterPro" id="IPR005467">
    <property type="entry name" value="His_kinase_dom"/>
</dbReference>
<organism evidence="19 20">
    <name type="scientific">Salimicrobium halophilum</name>
    <dbReference type="NCBI Taxonomy" id="86666"/>
    <lineage>
        <taxon>Bacteria</taxon>
        <taxon>Bacillati</taxon>
        <taxon>Bacillota</taxon>
        <taxon>Bacilli</taxon>
        <taxon>Bacillales</taxon>
        <taxon>Bacillaceae</taxon>
        <taxon>Salimicrobium</taxon>
    </lineage>
</organism>
<dbReference type="Gene3D" id="1.10.8.500">
    <property type="entry name" value="HAMP domain in histidine kinase"/>
    <property type="match status" value="1"/>
</dbReference>
<dbReference type="PROSITE" id="PS50112">
    <property type="entry name" value="PAS"/>
    <property type="match status" value="1"/>
</dbReference>
<dbReference type="Proteomes" id="UP000199225">
    <property type="component" value="Unassembled WGS sequence"/>
</dbReference>
<dbReference type="Pfam" id="PF00512">
    <property type="entry name" value="HisKA"/>
    <property type="match status" value="1"/>
</dbReference>
<dbReference type="Pfam" id="PF00672">
    <property type="entry name" value="HAMP"/>
    <property type="match status" value="1"/>
</dbReference>
<dbReference type="InterPro" id="IPR036097">
    <property type="entry name" value="HisK_dim/P_sf"/>
</dbReference>
<dbReference type="PROSITE" id="PS50109">
    <property type="entry name" value="HIS_KIN"/>
    <property type="match status" value="1"/>
</dbReference>
<dbReference type="Gene3D" id="3.30.565.10">
    <property type="entry name" value="Histidine kinase-like ATPase, C-terminal domain"/>
    <property type="match status" value="1"/>
</dbReference>
<feature type="domain" description="PAC" evidence="17">
    <location>
        <begin position="335"/>
        <end position="389"/>
    </location>
</feature>
<keyword evidence="5" id="KW-0597">Phosphoprotein</keyword>
<dbReference type="GO" id="GO:0004721">
    <property type="term" value="F:phosphoprotein phosphatase activity"/>
    <property type="evidence" value="ECO:0007669"/>
    <property type="project" value="TreeGrafter"/>
</dbReference>
<dbReference type="InterPro" id="IPR036890">
    <property type="entry name" value="HATPase_C_sf"/>
</dbReference>
<dbReference type="EC" id="2.7.13.3" evidence="3"/>
<dbReference type="SMART" id="SM00387">
    <property type="entry name" value="HATPase_c"/>
    <property type="match status" value="1"/>
</dbReference>
<dbReference type="EMBL" id="FNEV01000007">
    <property type="protein sequence ID" value="SDJ56903.1"/>
    <property type="molecule type" value="Genomic_DNA"/>
</dbReference>
<evidence type="ECO:0000256" key="6">
    <source>
        <dbReference type="ARBA" id="ARBA00022679"/>
    </source>
</evidence>
<evidence type="ECO:0000256" key="3">
    <source>
        <dbReference type="ARBA" id="ARBA00012438"/>
    </source>
</evidence>
<dbReference type="Pfam" id="PF23846">
    <property type="entry name" value="Cache_WalK"/>
    <property type="match status" value="1"/>
</dbReference>
<dbReference type="AlphaFoldDB" id="A0A1G8USX8"/>
<keyword evidence="7 14" id="KW-0812">Transmembrane</keyword>
<gene>
    <name evidence="19" type="ORF">SAMN04490247_2379</name>
</gene>
<dbReference type="PANTHER" id="PTHR45453">
    <property type="entry name" value="PHOSPHATE REGULON SENSOR PROTEIN PHOR"/>
    <property type="match status" value="1"/>
</dbReference>
<feature type="domain" description="PAS" evidence="16">
    <location>
        <begin position="271"/>
        <end position="327"/>
    </location>
</feature>
<dbReference type="GO" id="GO:0005886">
    <property type="term" value="C:plasma membrane"/>
    <property type="evidence" value="ECO:0007669"/>
    <property type="project" value="UniProtKB-SubCell"/>
</dbReference>
<accession>A0A1G8USX8</accession>
<dbReference type="InterPro" id="IPR000014">
    <property type="entry name" value="PAS"/>
</dbReference>
<dbReference type="InterPro" id="IPR057640">
    <property type="entry name" value="Cache_WalK"/>
</dbReference>
<evidence type="ECO:0000313" key="20">
    <source>
        <dbReference type="Proteomes" id="UP000199225"/>
    </source>
</evidence>
<dbReference type="NCBIfam" id="NF033092">
    <property type="entry name" value="HK_WalK"/>
    <property type="match status" value="1"/>
</dbReference>
<dbReference type="CDD" id="cd06225">
    <property type="entry name" value="HAMP"/>
    <property type="match status" value="1"/>
</dbReference>
<dbReference type="InterPro" id="IPR003661">
    <property type="entry name" value="HisK_dim/P_dom"/>
</dbReference>
<dbReference type="SMART" id="SM00388">
    <property type="entry name" value="HisKA"/>
    <property type="match status" value="1"/>
</dbReference>
<dbReference type="Pfam" id="PF02518">
    <property type="entry name" value="HATPase_c"/>
    <property type="match status" value="1"/>
</dbReference>
<dbReference type="CDD" id="cd00130">
    <property type="entry name" value="PAS"/>
    <property type="match status" value="1"/>
</dbReference>
<evidence type="ECO:0000313" key="19">
    <source>
        <dbReference type="EMBL" id="SDJ56903.1"/>
    </source>
</evidence>
<dbReference type="InterPro" id="IPR003660">
    <property type="entry name" value="HAMP_dom"/>
</dbReference>
<evidence type="ECO:0000259" key="17">
    <source>
        <dbReference type="PROSITE" id="PS50113"/>
    </source>
</evidence>
<evidence type="ECO:0000259" key="18">
    <source>
        <dbReference type="PROSITE" id="PS50885"/>
    </source>
</evidence>
<dbReference type="SUPFAM" id="SSF47384">
    <property type="entry name" value="Homodimeric domain of signal transducing histidine kinase"/>
    <property type="match status" value="1"/>
</dbReference>
<dbReference type="PROSITE" id="PS50113">
    <property type="entry name" value="PAC"/>
    <property type="match status" value="1"/>
</dbReference>
<evidence type="ECO:0000256" key="14">
    <source>
        <dbReference type="SAM" id="Phobius"/>
    </source>
</evidence>
<dbReference type="GO" id="GO:0000155">
    <property type="term" value="F:phosphorelay sensor kinase activity"/>
    <property type="evidence" value="ECO:0007669"/>
    <property type="project" value="InterPro"/>
</dbReference>
<keyword evidence="6" id="KW-0808">Transferase</keyword>
<comment type="subcellular location">
    <subcellularLocation>
        <location evidence="2">Cell membrane</location>
        <topology evidence="2">Multi-pass membrane protein</topology>
    </subcellularLocation>
</comment>
<dbReference type="Gene3D" id="3.30.450.20">
    <property type="entry name" value="PAS domain"/>
    <property type="match status" value="2"/>
</dbReference>
<dbReference type="SUPFAM" id="SSF158472">
    <property type="entry name" value="HAMP domain-like"/>
    <property type="match status" value="1"/>
</dbReference>
<evidence type="ECO:0000256" key="12">
    <source>
        <dbReference type="ARBA" id="ARBA00023012"/>
    </source>
</evidence>
<feature type="transmembrane region" description="Helical" evidence="14">
    <location>
        <begin position="193"/>
        <end position="216"/>
    </location>
</feature>
<dbReference type="SUPFAM" id="SSF55785">
    <property type="entry name" value="PYP-like sensor domain (PAS domain)"/>
    <property type="match status" value="1"/>
</dbReference>
<dbReference type="SMART" id="SM00091">
    <property type="entry name" value="PAS"/>
    <property type="match status" value="1"/>
</dbReference>
<keyword evidence="20" id="KW-1185">Reference proteome</keyword>
<evidence type="ECO:0000256" key="10">
    <source>
        <dbReference type="ARBA" id="ARBA00022840"/>
    </source>
</evidence>
<dbReference type="InterPro" id="IPR050351">
    <property type="entry name" value="BphY/WalK/GraS-like"/>
</dbReference>
<dbReference type="InterPro" id="IPR004358">
    <property type="entry name" value="Sig_transdc_His_kin-like_C"/>
</dbReference>
<evidence type="ECO:0000256" key="4">
    <source>
        <dbReference type="ARBA" id="ARBA00022475"/>
    </source>
</evidence>